<dbReference type="Proteomes" id="UP000077521">
    <property type="component" value="Unassembled WGS sequence"/>
</dbReference>
<feature type="region of interest" description="Disordered" evidence="1">
    <location>
        <begin position="797"/>
        <end position="821"/>
    </location>
</feature>
<dbReference type="GO" id="GO:0044773">
    <property type="term" value="P:mitotic DNA damage checkpoint signaling"/>
    <property type="evidence" value="ECO:0007669"/>
    <property type="project" value="TreeGrafter"/>
</dbReference>
<dbReference type="SUPFAM" id="SSF56112">
    <property type="entry name" value="Protein kinase-like (PK-like)"/>
    <property type="match status" value="1"/>
</dbReference>
<name>A0A177TR29_9BASI</name>
<organism evidence="2 3">
    <name type="scientific">Tilletia indica</name>
    <dbReference type="NCBI Taxonomy" id="43049"/>
    <lineage>
        <taxon>Eukaryota</taxon>
        <taxon>Fungi</taxon>
        <taxon>Dikarya</taxon>
        <taxon>Basidiomycota</taxon>
        <taxon>Ustilaginomycotina</taxon>
        <taxon>Exobasidiomycetes</taxon>
        <taxon>Tilletiales</taxon>
        <taxon>Tilletiaceae</taxon>
        <taxon>Tilletia</taxon>
    </lineage>
</organism>
<feature type="compositionally biased region" description="Low complexity" evidence="1">
    <location>
        <begin position="631"/>
        <end position="646"/>
    </location>
</feature>
<dbReference type="PROSITE" id="PS50011">
    <property type="entry name" value="PROTEIN_KINASE_DOM"/>
    <property type="match status" value="1"/>
</dbReference>
<feature type="compositionally biased region" description="Low complexity" evidence="1">
    <location>
        <begin position="33"/>
        <end position="46"/>
    </location>
</feature>
<feature type="compositionally biased region" description="Polar residues" evidence="1">
    <location>
        <begin position="439"/>
        <end position="451"/>
    </location>
</feature>
<dbReference type="AlphaFoldDB" id="A0A177TR29"/>
<dbReference type="PANTHER" id="PTHR44167">
    <property type="entry name" value="OVARIAN-SPECIFIC SERINE/THREONINE-PROTEIN KINASE LOK-RELATED"/>
    <property type="match status" value="1"/>
</dbReference>
<dbReference type="SMART" id="SM00220">
    <property type="entry name" value="S_TKc"/>
    <property type="match status" value="1"/>
</dbReference>
<feature type="compositionally biased region" description="Polar residues" evidence="1">
    <location>
        <begin position="106"/>
        <end position="117"/>
    </location>
</feature>
<feature type="compositionally biased region" description="Low complexity" evidence="1">
    <location>
        <begin position="761"/>
        <end position="770"/>
    </location>
</feature>
<comment type="caution">
    <text evidence="2">The sequence shown here is derived from an EMBL/GenBank/DDBJ whole genome shotgun (WGS) entry which is preliminary data.</text>
</comment>
<sequence>MTSTTASLVGAVDDGELSSPASSPSPLTPPNILTQHHPSSTTTTSSKPPPHLSLPESVKLTPINTSSTMSHITTPIKNRNKNDIFNAPSPILTPAPKLPSLKPPQAHSTTPLNTNITLPALPSLPSFTAAGRPPTLRISTESSSSSSSSIADPAFWAQPLPLHHPSSSIADNDPPTSLPLSGRARSPPVSTLDIRIRLILSGQYLLGIGSHSDVYLGSYRFRSSPSRTTTTTRRWHLCAIKRLHPDRESLLLGLDEVFVLRRLGPHPNVVRLIDVRDEVDLVPERGAGGTQLLSTKLPLGRRRFVSSSATAGEAISSGGQQQYPLSAVLRANPATPVEQRFTSLSASSSLVPLGMRSIKGLNSRLPVGMDAESPMRSSVVGTRPSSGFLAAPTQRTRGSGHGRSTSDTYGERSPTPPSGRSAVPVPDPTAENHRPLASANDSVLSSSQQSANTDPPRMLLLLELLPYQLSTYARLHPHRVTYTQWRLWALQLLSALSFFHARNLAHADIKKENCLLTEDLVLKVGDLGSARWMDVGGSGGGLGLGTLAYSAPELAKVGEGRRGRGLGGEEGVFGVKVDIWSAGAVLYSLAIDQPPFSRARSTIDILNRKRNFFQTEEQDRTSRFDVEVGMSSISSRPGSRASNFGGASPGPGTGGGSGSRHGSLRGRKGVHSRTSSENLMGGVAVAVPGSETKQVQLSALGLGNPSTSSSSSSQLSSSATSGGGGGGGHSHSHSYPSLLLRHGPGYGGGRKERERERDSSTDSVDSLASSIQNMDGRSPSALAVAALLADDEEVEAEKEQEQEQEQDVEMEMEEEAKTTPSTVLGLLAAPGEAAGRGRGWKVGGDSSPLRKGTAALLSHSQSRRCPSVKVDGVVVGEKSPLAVRGSPGAGVRRTPSMPFRAGAGVGVGTNVARHHSVKVHSQGGLGLGIDTSSAQEAVAAANRMRATSVGAGAGAGAGVGSGLRAVINAPSSSGMALTTPRPDEARTTFRRQEQEEAEEDDFFYAPPTPIAEMGEGEGEESRSPMMFDSFGRSSMQGRKPSISRGYSYRGRSSSTTRTKSTATMRTGNGNGTGVGGGHARKAPSISSLSSASTAGSYPPSESDDDDEEHRNNEEEEEEEEEQRPYASDGAPSIVLPGGGRLPDAARDLLRAMLETDPRRRPSAVEVLAVLERL</sequence>
<dbReference type="PANTHER" id="PTHR44167:SF24">
    <property type="entry name" value="SERINE_THREONINE-PROTEIN KINASE CHK2"/>
    <property type="match status" value="1"/>
</dbReference>
<accession>A0A177TR29</accession>
<feature type="compositionally biased region" description="Acidic residues" evidence="1">
    <location>
        <begin position="797"/>
        <end position="814"/>
    </location>
</feature>
<gene>
    <name evidence="2" type="ORF">A4X13_0g5502</name>
</gene>
<feature type="compositionally biased region" description="Low complexity" evidence="1">
    <location>
        <begin position="1043"/>
        <end position="1067"/>
    </location>
</feature>
<dbReference type="PROSITE" id="PS00108">
    <property type="entry name" value="PROTEIN_KINASE_ST"/>
    <property type="match status" value="1"/>
</dbReference>
<evidence type="ECO:0000313" key="3">
    <source>
        <dbReference type="Proteomes" id="UP000077521"/>
    </source>
</evidence>
<feature type="region of interest" description="Disordered" evidence="1">
    <location>
        <begin position="972"/>
        <end position="1142"/>
    </location>
</feature>
<feature type="compositionally biased region" description="Basic and acidic residues" evidence="1">
    <location>
        <begin position="749"/>
        <end position="760"/>
    </location>
</feature>
<dbReference type="InterPro" id="IPR011009">
    <property type="entry name" value="Kinase-like_dom_sf"/>
</dbReference>
<feature type="compositionally biased region" description="Gly residues" evidence="1">
    <location>
        <begin position="1068"/>
        <end position="1077"/>
    </location>
</feature>
<dbReference type="GO" id="GO:0005634">
    <property type="term" value="C:nucleus"/>
    <property type="evidence" value="ECO:0007669"/>
    <property type="project" value="TreeGrafter"/>
</dbReference>
<feature type="compositionally biased region" description="Polar residues" evidence="1">
    <location>
        <begin position="165"/>
        <end position="179"/>
    </location>
</feature>
<feature type="compositionally biased region" description="Polar residues" evidence="1">
    <location>
        <begin position="393"/>
        <end position="408"/>
    </location>
</feature>
<dbReference type="GO" id="GO:0004674">
    <property type="term" value="F:protein serine/threonine kinase activity"/>
    <property type="evidence" value="ECO:0007669"/>
    <property type="project" value="TreeGrafter"/>
</dbReference>
<feature type="compositionally biased region" description="Polar residues" evidence="1">
    <location>
        <begin position="62"/>
        <end position="77"/>
    </location>
</feature>
<proteinExistence type="predicted"/>
<feature type="compositionally biased region" description="Basic and acidic residues" evidence="1">
    <location>
        <begin position="981"/>
        <end position="994"/>
    </location>
</feature>
<feature type="region of interest" description="Disordered" evidence="1">
    <location>
        <begin position="1"/>
        <end position="150"/>
    </location>
</feature>
<dbReference type="Pfam" id="PF00069">
    <property type="entry name" value="Pkinase"/>
    <property type="match status" value="1"/>
</dbReference>
<evidence type="ECO:0000256" key="1">
    <source>
        <dbReference type="SAM" id="MobiDB-lite"/>
    </source>
</evidence>
<feature type="region of interest" description="Disordered" evidence="1">
    <location>
        <begin position="165"/>
        <end position="184"/>
    </location>
</feature>
<dbReference type="InterPro" id="IPR008271">
    <property type="entry name" value="Ser/Thr_kinase_AS"/>
</dbReference>
<reference evidence="2" key="2">
    <citation type="journal article" date="2019" name="IMA Fungus">
        <title>Genome sequencing and comparison of five Tilletia species to identify candidate genes for the detection of regulated species infecting wheat.</title>
        <authorList>
            <person name="Nguyen H.D.T."/>
            <person name="Sultana T."/>
            <person name="Kesanakurti P."/>
            <person name="Hambleton S."/>
        </authorList>
    </citation>
    <scope>NUCLEOTIDE SEQUENCE</scope>
    <source>
        <strain evidence="2">DAOMC 236416</strain>
    </source>
</reference>
<feature type="compositionally biased region" description="Low complexity" evidence="1">
    <location>
        <begin position="1082"/>
        <end position="1096"/>
    </location>
</feature>
<evidence type="ECO:0000313" key="2">
    <source>
        <dbReference type="EMBL" id="KAE8248718.1"/>
    </source>
</evidence>
<feature type="compositionally biased region" description="Low complexity" evidence="1">
    <location>
        <begin position="700"/>
        <end position="720"/>
    </location>
</feature>
<dbReference type="GO" id="GO:0005524">
    <property type="term" value="F:ATP binding"/>
    <property type="evidence" value="ECO:0007669"/>
    <property type="project" value="InterPro"/>
</dbReference>
<feature type="compositionally biased region" description="Gly residues" evidence="1">
    <location>
        <begin position="647"/>
        <end position="659"/>
    </location>
</feature>
<dbReference type="EMBL" id="LWDF02000434">
    <property type="protein sequence ID" value="KAE8248718.1"/>
    <property type="molecule type" value="Genomic_DNA"/>
</dbReference>
<feature type="region of interest" description="Disordered" evidence="1">
    <location>
        <begin position="623"/>
        <end position="681"/>
    </location>
</feature>
<dbReference type="InterPro" id="IPR000719">
    <property type="entry name" value="Prot_kinase_dom"/>
</dbReference>
<feature type="compositionally biased region" description="Low complexity" evidence="1">
    <location>
        <begin position="733"/>
        <end position="743"/>
    </location>
</feature>
<feature type="compositionally biased region" description="Basic residues" evidence="1">
    <location>
        <begin position="662"/>
        <end position="671"/>
    </location>
</feature>
<feature type="region of interest" description="Disordered" evidence="1">
    <location>
        <begin position="700"/>
        <end position="778"/>
    </location>
</feature>
<keyword evidence="3" id="KW-1185">Reference proteome</keyword>
<feature type="compositionally biased region" description="Acidic residues" evidence="1">
    <location>
        <begin position="1101"/>
        <end position="1121"/>
    </location>
</feature>
<protein>
    <submittedName>
        <fullName evidence="2">Uncharacterized protein</fullName>
    </submittedName>
</protein>
<dbReference type="Gene3D" id="1.10.510.10">
    <property type="entry name" value="Transferase(Phosphotransferase) domain 1"/>
    <property type="match status" value="1"/>
</dbReference>
<feature type="compositionally biased region" description="Polar residues" evidence="1">
    <location>
        <begin position="375"/>
        <end position="385"/>
    </location>
</feature>
<reference evidence="2" key="1">
    <citation type="submission" date="2016-04" db="EMBL/GenBank/DDBJ databases">
        <authorList>
            <person name="Nguyen H.D."/>
            <person name="Samba Siva P."/>
            <person name="Cullis J."/>
            <person name="Levesque C.A."/>
            <person name="Hambleton S."/>
        </authorList>
    </citation>
    <scope>NUCLEOTIDE SEQUENCE</scope>
    <source>
        <strain evidence="2">DAOMC 236416</strain>
    </source>
</reference>
<feature type="region of interest" description="Disordered" evidence="1">
    <location>
        <begin position="366"/>
        <end position="451"/>
    </location>
</feature>